<feature type="transmembrane region" description="Helical" evidence="1">
    <location>
        <begin position="136"/>
        <end position="153"/>
    </location>
</feature>
<proteinExistence type="predicted"/>
<dbReference type="KEGG" id="psty:BFS30_12400"/>
<gene>
    <name evidence="2" type="ORF">BFS30_12400</name>
</gene>
<evidence type="ECO:0000313" key="3">
    <source>
        <dbReference type="Proteomes" id="UP000094313"/>
    </source>
</evidence>
<keyword evidence="1" id="KW-0812">Transmembrane</keyword>
<sequence length="206" mass="23112">MEEKEIYTELNSIRNLMERSAKFISLSGLSGIMAGVYALIGAGYAYYLVYGPYGGLQYRDYYISDQKVLWKLFFIALTVLILSLGTGVLLTLRKAAKKNQNVWNPSSRKLMVNMAIPLFTGGIFILILIARSYYGVIAPASLIFYGLSLVAASHYTFEDVKWLGILQIILGLLATLFPGYGLIFWSIGFGLLHIIYGSIMHFKYDK</sequence>
<dbReference type="AlphaFoldDB" id="A0A1D7QGX8"/>
<feature type="transmembrane region" description="Helical" evidence="1">
    <location>
        <begin position="110"/>
        <end position="130"/>
    </location>
</feature>
<keyword evidence="1" id="KW-1133">Transmembrane helix</keyword>
<reference evidence="2 3" key="1">
    <citation type="submission" date="2016-08" db="EMBL/GenBank/DDBJ databases">
        <authorList>
            <person name="Seilhamer J.J."/>
        </authorList>
    </citation>
    <scope>NUCLEOTIDE SEQUENCE [LARGE SCALE GENOMIC DNA]</scope>
    <source>
        <strain evidence="2 3">DX4</strain>
    </source>
</reference>
<dbReference type="RefSeq" id="WP_069379593.1">
    <property type="nucleotide sequence ID" value="NZ_CP017141.1"/>
</dbReference>
<organism evidence="2 3">
    <name type="scientific">Pedobacter steynii</name>
    <dbReference type="NCBI Taxonomy" id="430522"/>
    <lineage>
        <taxon>Bacteria</taxon>
        <taxon>Pseudomonadati</taxon>
        <taxon>Bacteroidota</taxon>
        <taxon>Sphingobacteriia</taxon>
        <taxon>Sphingobacteriales</taxon>
        <taxon>Sphingobacteriaceae</taxon>
        <taxon>Pedobacter</taxon>
    </lineage>
</organism>
<evidence type="ECO:0000313" key="2">
    <source>
        <dbReference type="EMBL" id="AOM77905.1"/>
    </source>
</evidence>
<protein>
    <submittedName>
        <fullName evidence="2">Uncharacterized protein</fullName>
    </submittedName>
</protein>
<keyword evidence="3" id="KW-1185">Reference proteome</keyword>
<dbReference type="EMBL" id="CP017141">
    <property type="protein sequence ID" value="AOM77905.1"/>
    <property type="molecule type" value="Genomic_DNA"/>
</dbReference>
<accession>A0A1D7QGX8</accession>
<dbReference type="OrthoDB" id="1120881at2"/>
<evidence type="ECO:0000256" key="1">
    <source>
        <dbReference type="SAM" id="Phobius"/>
    </source>
</evidence>
<feature type="transmembrane region" description="Helical" evidence="1">
    <location>
        <begin position="68"/>
        <end position="90"/>
    </location>
</feature>
<dbReference type="Proteomes" id="UP000094313">
    <property type="component" value="Chromosome"/>
</dbReference>
<feature type="transmembrane region" description="Helical" evidence="1">
    <location>
        <begin position="160"/>
        <end position="177"/>
    </location>
</feature>
<feature type="transmembrane region" description="Helical" evidence="1">
    <location>
        <begin position="23"/>
        <end position="48"/>
    </location>
</feature>
<keyword evidence="1" id="KW-0472">Membrane</keyword>
<name>A0A1D7QGX8_9SPHI</name>